<feature type="compositionally biased region" description="Basic and acidic residues" evidence="1">
    <location>
        <begin position="88"/>
        <end position="107"/>
    </location>
</feature>
<protein>
    <submittedName>
        <fullName evidence="2">Uncharacterized protein</fullName>
    </submittedName>
</protein>
<proteinExistence type="predicted"/>
<keyword evidence="3" id="KW-1185">Reference proteome</keyword>
<accession>E9GR49</accession>
<feature type="region of interest" description="Disordered" evidence="1">
    <location>
        <begin position="88"/>
        <end position="132"/>
    </location>
</feature>
<dbReference type="KEGG" id="dpx:DAPPUDRAFT_320808"/>
<dbReference type="AlphaFoldDB" id="E9GR49"/>
<feature type="compositionally biased region" description="Basic and acidic residues" evidence="1">
    <location>
        <begin position="119"/>
        <end position="132"/>
    </location>
</feature>
<dbReference type="EMBL" id="GL732559">
    <property type="protein sequence ID" value="EFX78054.1"/>
    <property type="molecule type" value="Genomic_DNA"/>
</dbReference>
<dbReference type="OrthoDB" id="6380094at2759"/>
<reference evidence="2 3" key="1">
    <citation type="journal article" date="2011" name="Science">
        <title>The ecoresponsive genome of Daphnia pulex.</title>
        <authorList>
            <person name="Colbourne J.K."/>
            <person name="Pfrender M.E."/>
            <person name="Gilbert D."/>
            <person name="Thomas W.K."/>
            <person name="Tucker A."/>
            <person name="Oakley T.H."/>
            <person name="Tokishita S."/>
            <person name="Aerts A."/>
            <person name="Arnold G.J."/>
            <person name="Basu M.K."/>
            <person name="Bauer D.J."/>
            <person name="Caceres C.E."/>
            <person name="Carmel L."/>
            <person name="Casola C."/>
            <person name="Choi J.H."/>
            <person name="Detter J.C."/>
            <person name="Dong Q."/>
            <person name="Dusheyko S."/>
            <person name="Eads B.D."/>
            <person name="Frohlich T."/>
            <person name="Geiler-Samerotte K.A."/>
            <person name="Gerlach D."/>
            <person name="Hatcher P."/>
            <person name="Jogdeo S."/>
            <person name="Krijgsveld J."/>
            <person name="Kriventseva E.V."/>
            <person name="Kultz D."/>
            <person name="Laforsch C."/>
            <person name="Lindquist E."/>
            <person name="Lopez J."/>
            <person name="Manak J.R."/>
            <person name="Muller J."/>
            <person name="Pangilinan J."/>
            <person name="Patwardhan R.P."/>
            <person name="Pitluck S."/>
            <person name="Pritham E.J."/>
            <person name="Rechtsteiner A."/>
            <person name="Rho M."/>
            <person name="Rogozin I.B."/>
            <person name="Sakarya O."/>
            <person name="Salamov A."/>
            <person name="Schaack S."/>
            <person name="Shapiro H."/>
            <person name="Shiga Y."/>
            <person name="Skalitzky C."/>
            <person name="Smith Z."/>
            <person name="Souvorov A."/>
            <person name="Sung W."/>
            <person name="Tang Z."/>
            <person name="Tsuchiya D."/>
            <person name="Tu H."/>
            <person name="Vos H."/>
            <person name="Wang M."/>
            <person name="Wolf Y.I."/>
            <person name="Yamagata H."/>
            <person name="Yamada T."/>
            <person name="Ye Y."/>
            <person name="Shaw J.R."/>
            <person name="Andrews J."/>
            <person name="Crease T.J."/>
            <person name="Tang H."/>
            <person name="Lucas S.M."/>
            <person name="Robertson H.M."/>
            <person name="Bork P."/>
            <person name="Koonin E.V."/>
            <person name="Zdobnov E.M."/>
            <person name="Grigoriev I.V."/>
            <person name="Lynch M."/>
            <person name="Boore J.L."/>
        </authorList>
    </citation>
    <scope>NUCLEOTIDE SEQUENCE [LARGE SCALE GENOMIC DNA]</scope>
</reference>
<gene>
    <name evidence="2" type="ORF">DAPPUDRAFT_320808</name>
</gene>
<dbReference type="Proteomes" id="UP000000305">
    <property type="component" value="Unassembled WGS sequence"/>
</dbReference>
<evidence type="ECO:0000256" key="1">
    <source>
        <dbReference type="SAM" id="MobiDB-lite"/>
    </source>
</evidence>
<dbReference type="HOGENOM" id="CLU_1919168_0_0_1"/>
<evidence type="ECO:0000313" key="2">
    <source>
        <dbReference type="EMBL" id="EFX78054.1"/>
    </source>
</evidence>
<name>E9GR49_DAPPU</name>
<dbReference type="InParanoid" id="E9GR49"/>
<organism evidence="2 3">
    <name type="scientific">Daphnia pulex</name>
    <name type="common">Water flea</name>
    <dbReference type="NCBI Taxonomy" id="6669"/>
    <lineage>
        <taxon>Eukaryota</taxon>
        <taxon>Metazoa</taxon>
        <taxon>Ecdysozoa</taxon>
        <taxon>Arthropoda</taxon>
        <taxon>Crustacea</taxon>
        <taxon>Branchiopoda</taxon>
        <taxon>Diplostraca</taxon>
        <taxon>Cladocera</taxon>
        <taxon>Anomopoda</taxon>
        <taxon>Daphniidae</taxon>
        <taxon>Daphnia</taxon>
    </lineage>
</organism>
<sequence>MAAAAIKKMNILANVMAFKDRVGEDASKIFNRFYSSQLNGVASTINDVDYSSMGLTIFVLLDGGGGVAVGDDNAVAGRSGDGDDVEAIRARSESRPKRAVKCREILDPSHVSKRRKVHKAPEKQKSPSPCRE</sequence>
<evidence type="ECO:0000313" key="3">
    <source>
        <dbReference type="Proteomes" id="UP000000305"/>
    </source>
</evidence>